<proteinExistence type="predicted"/>
<sequence length="379" mass="43911">MDEVTEVNSTIIEVYNSHLKTINQEWEFAASAMVAFGRLKPPNPYQQEVYEKNAETAKSSMSRIDFSETDEKGSYTSDGGNNVFMVVRIIVILFIVIRAIVSFSDDGPTYNDYYNDTIDFQRIITANERNQNKYSTDSDSLQPIEEEIAETIIESTEAYVEEDTQEVTQEENAITVGEMEQTFTTEYTTLPNRPKGYSQDSHIRFLYSLKRKVSRGDNKEPEDIVKITPFTNPYPKSFNPIEIESSSGKEKLVINNDTQKELIIFRLKDGVDQAIIIPKNDNAILDFKEGDSIAFYAGNDFEISKFSNFSKRQDLSHLYKITSLNTSSRIDVMPFKENNNETRNLRYKRIESLKLYNTEMEELEAIETLYRDFYNKYYK</sequence>
<dbReference type="EMBL" id="JBHSFV010000008">
    <property type="protein sequence ID" value="MFC4634858.1"/>
    <property type="molecule type" value="Genomic_DNA"/>
</dbReference>
<evidence type="ECO:0000313" key="3">
    <source>
        <dbReference type="Proteomes" id="UP001596043"/>
    </source>
</evidence>
<reference evidence="3" key="1">
    <citation type="journal article" date="2019" name="Int. J. Syst. Evol. Microbiol.">
        <title>The Global Catalogue of Microorganisms (GCM) 10K type strain sequencing project: providing services to taxonomists for standard genome sequencing and annotation.</title>
        <authorList>
            <consortium name="The Broad Institute Genomics Platform"/>
            <consortium name="The Broad Institute Genome Sequencing Center for Infectious Disease"/>
            <person name="Wu L."/>
            <person name="Ma J."/>
        </authorList>
    </citation>
    <scope>NUCLEOTIDE SEQUENCE [LARGE SCALE GENOMIC DNA]</scope>
    <source>
        <strain evidence="3">YJ-61-S</strain>
    </source>
</reference>
<keyword evidence="1" id="KW-0812">Transmembrane</keyword>
<evidence type="ECO:0000256" key="1">
    <source>
        <dbReference type="SAM" id="Phobius"/>
    </source>
</evidence>
<dbReference type="Proteomes" id="UP001596043">
    <property type="component" value="Unassembled WGS sequence"/>
</dbReference>
<feature type="transmembrane region" description="Helical" evidence="1">
    <location>
        <begin position="83"/>
        <end position="101"/>
    </location>
</feature>
<dbReference type="RefSeq" id="WP_379979531.1">
    <property type="nucleotide sequence ID" value="NZ_JBHSFV010000008.1"/>
</dbReference>
<organism evidence="2 3">
    <name type="scientific">Dokdonia ponticola</name>
    <dbReference type="NCBI Taxonomy" id="2041041"/>
    <lineage>
        <taxon>Bacteria</taxon>
        <taxon>Pseudomonadati</taxon>
        <taxon>Bacteroidota</taxon>
        <taxon>Flavobacteriia</taxon>
        <taxon>Flavobacteriales</taxon>
        <taxon>Flavobacteriaceae</taxon>
        <taxon>Dokdonia</taxon>
    </lineage>
</organism>
<name>A0ABV9HYC9_9FLAO</name>
<evidence type="ECO:0000313" key="2">
    <source>
        <dbReference type="EMBL" id="MFC4634858.1"/>
    </source>
</evidence>
<keyword evidence="1" id="KW-0472">Membrane</keyword>
<comment type="caution">
    <text evidence="2">The sequence shown here is derived from an EMBL/GenBank/DDBJ whole genome shotgun (WGS) entry which is preliminary data.</text>
</comment>
<protein>
    <recommendedName>
        <fullName evidence="4">DUF4384 domain-containing protein</fullName>
    </recommendedName>
</protein>
<evidence type="ECO:0008006" key="4">
    <source>
        <dbReference type="Google" id="ProtNLM"/>
    </source>
</evidence>
<gene>
    <name evidence="2" type="ORF">ACFO3O_13135</name>
</gene>
<keyword evidence="3" id="KW-1185">Reference proteome</keyword>
<keyword evidence="1" id="KW-1133">Transmembrane helix</keyword>
<accession>A0ABV9HYC9</accession>